<proteinExistence type="inferred from homology"/>
<dbReference type="GO" id="GO:0016405">
    <property type="term" value="F:CoA-ligase activity"/>
    <property type="evidence" value="ECO:0007669"/>
    <property type="project" value="TreeGrafter"/>
</dbReference>
<dbReference type="Gene3D" id="3.40.50.12780">
    <property type="entry name" value="N-terminal domain of ligase-like"/>
    <property type="match status" value="1"/>
</dbReference>
<dbReference type="Gene3D" id="3.30.300.30">
    <property type="match status" value="1"/>
</dbReference>
<name>A0AAN7VB60_9COLE</name>
<dbReference type="InterPro" id="IPR025110">
    <property type="entry name" value="AMP-bd_C"/>
</dbReference>
<dbReference type="InterPro" id="IPR045851">
    <property type="entry name" value="AMP-bd_C_sf"/>
</dbReference>
<feature type="domain" description="AMP-binding enzyme C-terminal" evidence="3">
    <location>
        <begin position="77"/>
        <end position="153"/>
    </location>
</feature>
<evidence type="ECO:0000256" key="2">
    <source>
        <dbReference type="ARBA" id="ARBA00022598"/>
    </source>
</evidence>
<evidence type="ECO:0000313" key="5">
    <source>
        <dbReference type="Proteomes" id="UP001329430"/>
    </source>
</evidence>
<evidence type="ECO:0000256" key="1">
    <source>
        <dbReference type="ARBA" id="ARBA00006432"/>
    </source>
</evidence>
<dbReference type="PANTHER" id="PTHR24096:SF149">
    <property type="entry name" value="AMP-BINDING DOMAIN-CONTAINING PROTEIN-RELATED"/>
    <property type="match status" value="1"/>
</dbReference>
<accession>A0AAN7VB60</accession>
<evidence type="ECO:0000259" key="3">
    <source>
        <dbReference type="Pfam" id="PF13193"/>
    </source>
</evidence>
<dbReference type="InterPro" id="IPR042099">
    <property type="entry name" value="ANL_N_sf"/>
</dbReference>
<sequence>METGKVLGPNQQGELRVKATFQCKGYFNQDSSEMFDSEGFLKTGDLGYYNEENCFFITNRIKESFKYQGNHIIPSDIENVLHSHPSIAKAVVLGLPHETDGNHPIAVIVPNEKGATVREEQIVKYVEERVEDKCRLRGGVKIVSEIPFTVTDKVNRFKLRQMVLNKEI</sequence>
<comment type="caution">
    <text evidence="4">The sequence shown here is derived from an EMBL/GenBank/DDBJ whole genome shotgun (WGS) entry which is preliminary data.</text>
</comment>
<protein>
    <recommendedName>
        <fullName evidence="3">AMP-binding enzyme C-terminal domain-containing protein</fullName>
    </recommendedName>
</protein>
<comment type="similarity">
    <text evidence="1">Belongs to the ATP-dependent AMP-binding enzyme family.</text>
</comment>
<dbReference type="SUPFAM" id="SSF56801">
    <property type="entry name" value="Acetyl-CoA synthetase-like"/>
    <property type="match status" value="1"/>
</dbReference>
<organism evidence="4 5">
    <name type="scientific">Pyrocoelia pectoralis</name>
    <dbReference type="NCBI Taxonomy" id="417401"/>
    <lineage>
        <taxon>Eukaryota</taxon>
        <taxon>Metazoa</taxon>
        <taxon>Ecdysozoa</taxon>
        <taxon>Arthropoda</taxon>
        <taxon>Hexapoda</taxon>
        <taxon>Insecta</taxon>
        <taxon>Pterygota</taxon>
        <taxon>Neoptera</taxon>
        <taxon>Endopterygota</taxon>
        <taxon>Coleoptera</taxon>
        <taxon>Polyphaga</taxon>
        <taxon>Elateriformia</taxon>
        <taxon>Elateroidea</taxon>
        <taxon>Lampyridae</taxon>
        <taxon>Lampyrinae</taxon>
        <taxon>Pyrocoelia</taxon>
    </lineage>
</organism>
<dbReference type="PANTHER" id="PTHR24096">
    <property type="entry name" value="LONG-CHAIN-FATTY-ACID--COA LIGASE"/>
    <property type="match status" value="1"/>
</dbReference>
<dbReference type="Proteomes" id="UP001329430">
    <property type="component" value="Chromosome 8"/>
</dbReference>
<gene>
    <name evidence="4" type="ORF">RI129_011445</name>
</gene>
<keyword evidence="5" id="KW-1185">Reference proteome</keyword>
<dbReference type="AlphaFoldDB" id="A0AAN7VB60"/>
<dbReference type="EMBL" id="JAVRBK010000008">
    <property type="protein sequence ID" value="KAK5640634.1"/>
    <property type="molecule type" value="Genomic_DNA"/>
</dbReference>
<dbReference type="Pfam" id="PF13193">
    <property type="entry name" value="AMP-binding_C"/>
    <property type="match status" value="1"/>
</dbReference>
<reference evidence="4 5" key="1">
    <citation type="journal article" date="2024" name="Insects">
        <title>An Improved Chromosome-Level Genome Assembly of the Firefly Pyrocoelia pectoralis.</title>
        <authorList>
            <person name="Fu X."/>
            <person name="Meyer-Rochow V.B."/>
            <person name="Ballantyne L."/>
            <person name="Zhu X."/>
        </authorList>
    </citation>
    <scope>NUCLEOTIDE SEQUENCE [LARGE SCALE GENOMIC DNA]</scope>
    <source>
        <strain evidence="4">XCY_ONT2</strain>
    </source>
</reference>
<keyword evidence="2" id="KW-0436">Ligase</keyword>
<evidence type="ECO:0000313" key="4">
    <source>
        <dbReference type="EMBL" id="KAK5640634.1"/>
    </source>
</evidence>